<feature type="compositionally biased region" description="Acidic residues" evidence="1">
    <location>
        <begin position="86"/>
        <end position="101"/>
    </location>
</feature>
<feature type="compositionally biased region" description="Acidic residues" evidence="1">
    <location>
        <begin position="184"/>
        <end position="197"/>
    </location>
</feature>
<feature type="compositionally biased region" description="Basic and acidic residues" evidence="1">
    <location>
        <begin position="237"/>
        <end position="247"/>
    </location>
</feature>
<keyword evidence="3" id="KW-1185">Reference proteome</keyword>
<name>A0A067LRU6_BOTB1</name>
<accession>A0A067LRU6</accession>
<dbReference type="Proteomes" id="UP000027195">
    <property type="component" value="Unassembled WGS sequence"/>
</dbReference>
<dbReference type="HOGENOM" id="CLU_841950_0_0_1"/>
<feature type="compositionally biased region" description="Basic and acidic residues" evidence="1">
    <location>
        <begin position="57"/>
        <end position="68"/>
    </location>
</feature>
<dbReference type="EMBL" id="KL198169">
    <property type="protein sequence ID" value="KDQ05943.1"/>
    <property type="molecule type" value="Genomic_DNA"/>
</dbReference>
<evidence type="ECO:0000256" key="1">
    <source>
        <dbReference type="SAM" id="MobiDB-lite"/>
    </source>
</evidence>
<evidence type="ECO:0000313" key="2">
    <source>
        <dbReference type="EMBL" id="KDQ05943.1"/>
    </source>
</evidence>
<protein>
    <submittedName>
        <fullName evidence="2">Uncharacterized protein</fullName>
    </submittedName>
</protein>
<dbReference type="AlphaFoldDB" id="A0A067LRU6"/>
<reference evidence="3" key="1">
    <citation type="journal article" date="2014" name="Proc. Natl. Acad. Sci. U.S.A.">
        <title>Extensive sampling of basidiomycete genomes demonstrates inadequacy of the white-rot/brown-rot paradigm for wood decay fungi.</title>
        <authorList>
            <person name="Riley R."/>
            <person name="Salamov A.A."/>
            <person name="Brown D.W."/>
            <person name="Nagy L.G."/>
            <person name="Floudas D."/>
            <person name="Held B.W."/>
            <person name="Levasseur A."/>
            <person name="Lombard V."/>
            <person name="Morin E."/>
            <person name="Otillar R."/>
            <person name="Lindquist E.A."/>
            <person name="Sun H."/>
            <person name="LaButti K.M."/>
            <person name="Schmutz J."/>
            <person name="Jabbour D."/>
            <person name="Luo H."/>
            <person name="Baker S.E."/>
            <person name="Pisabarro A.G."/>
            <person name="Walton J.D."/>
            <person name="Blanchette R.A."/>
            <person name="Henrissat B."/>
            <person name="Martin F."/>
            <person name="Cullen D."/>
            <person name="Hibbett D.S."/>
            <person name="Grigoriev I.V."/>
        </authorList>
    </citation>
    <scope>NUCLEOTIDE SEQUENCE [LARGE SCALE GENOMIC DNA]</scope>
    <source>
        <strain evidence="3">FD-172 SS1</strain>
    </source>
</reference>
<proteinExistence type="predicted"/>
<evidence type="ECO:0000313" key="3">
    <source>
        <dbReference type="Proteomes" id="UP000027195"/>
    </source>
</evidence>
<dbReference type="InParanoid" id="A0A067LRU6"/>
<feature type="region of interest" description="Disordered" evidence="1">
    <location>
        <begin position="52"/>
        <end position="317"/>
    </location>
</feature>
<feature type="compositionally biased region" description="Basic and acidic residues" evidence="1">
    <location>
        <begin position="275"/>
        <end position="292"/>
    </location>
</feature>
<organism evidence="2 3">
    <name type="scientific">Botryobasidium botryosum (strain FD-172 SS1)</name>
    <dbReference type="NCBI Taxonomy" id="930990"/>
    <lineage>
        <taxon>Eukaryota</taxon>
        <taxon>Fungi</taxon>
        <taxon>Dikarya</taxon>
        <taxon>Basidiomycota</taxon>
        <taxon>Agaricomycotina</taxon>
        <taxon>Agaricomycetes</taxon>
        <taxon>Cantharellales</taxon>
        <taxon>Botryobasidiaceae</taxon>
        <taxon>Botryobasidium</taxon>
    </lineage>
</organism>
<feature type="compositionally biased region" description="Polar residues" evidence="1">
    <location>
        <begin position="225"/>
        <end position="235"/>
    </location>
</feature>
<gene>
    <name evidence="2" type="ORF">BOTBODRAFT_182065</name>
</gene>
<sequence length="330" mass="36105">METRKKNAHSHPGGIVADVCTIRRTKVQMEAACKADTAKKEADAEYHSKNLGAIADIEERIHMEDQQRRSNAAHPSTLFPPQNVVAEDDESESGGDGEDSESDKTSECDDESLHTPDNGTMDFDDTPATSGKKRSSRAAALPNSEDEDFRGSPEKRTKPGAISGSKSKAAKRKELEAQLRALDQESDGDGESEGIEEENPKKRKGKKAPKPLIRDEVMNKRNTLRGDSSNTSNKLLTDGDLRRDDKPTIAGGLIPDWRMKTQHGKADNAALNRGPKVEPKRCGKKSPAKDVDSDTGGVRYGGPIDEDEATEEKPTAIRAIMSNIRDYRLQ</sequence>
<feature type="compositionally biased region" description="Basic and acidic residues" evidence="1">
    <location>
        <begin position="102"/>
        <end position="114"/>
    </location>
</feature>